<evidence type="ECO:0000313" key="3">
    <source>
        <dbReference type="Proteomes" id="UP001266305"/>
    </source>
</evidence>
<accession>A0ABQ9UHD8</accession>
<gene>
    <name evidence="2" type="ORF">P7K49_025510</name>
</gene>
<evidence type="ECO:0000313" key="2">
    <source>
        <dbReference type="EMBL" id="KAK2096476.1"/>
    </source>
</evidence>
<feature type="compositionally biased region" description="Basic and acidic residues" evidence="1">
    <location>
        <begin position="1"/>
        <end position="18"/>
    </location>
</feature>
<dbReference type="Proteomes" id="UP001266305">
    <property type="component" value="Unassembled WGS sequence"/>
</dbReference>
<protein>
    <submittedName>
        <fullName evidence="2">Uncharacterized protein</fullName>
    </submittedName>
</protein>
<feature type="non-terminal residue" evidence="2">
    <location>
        <position position="52"/>
    </location>
</feature>
<reference evidence="2 3" key="1">
    <citation type="submission" date="2023-05" db="EMBL/GenBank/DDBJ databases">
        <title>B98-5 Cell Line De Novo Hybrid Assembly: An Optical Mapping Approach.</title>
        <authorList>
            <person name="Kananen K."/>
            <person name="Auerbach J.A."/>
            <person name="Kautto E."/>
            <person name="Blachly J.S."/>
        </authorList>
    </citation>
    <scope>NUCLEOTIDE SEQUENCE [LARGE SCALE GENOMIC DNA]</scope>
    <source>
        <strain evidence="2">B95-8</strain>
        <tissue evidence="2">Cell line</tissue>
    </source>
</reference>
<comment type="caution">
    <text evidence="2">The sequence shown here is derived from an EMBL/GenBank/DDBJ whole genome shotgun (WGS) entry which is preliminary data.</text>
</comment>
<keyword evidence="3" id="KW-1185">Reference proteome</keyword>
<dbReference type="EMBL" id="JASSZA010000012">
    <property type="protein sequence ID" value="KAK2096476.1"/>
    <property type="molecule type" value="Genomic_DNA"/>
</dbReference>
<organism evidence="2 3">
    <name type="scientific">Saguinus oedipus</name>
    <name type="common">Cotton-top tamarin</name>
    <name type="synonym">Oedipomidas oedipus</name>
    <dbReference type="NCBI Taxonomy" id="9490"/>
    <lineage>
        <taxon>Eukaryota</taxon>
        <taxon>Metazoa</taxon>
        <taxon>Chordata</taxon>
        <taxon>Craniata</taxon>
        <taxon>Vertebrata</taxon>
        <taxon>Euteleostomi</taxon>
        <taxon>Mammalia</taxon>
        <taxon>Eutheria</taxon>
        <taxon>Euarchontoglires</taxon>
        <taxon>Primates</taxon>
        <taxon>Haplorrhini</taxon>
        <taxon>Platyrrhini</taxon>
        <taxon>Cebidae</taxon>
        <taxon>Callitrichinae</taxon>
        <taxon>Saguinus</taxon>
    </lineage>
</organism>
<evidence type="ECO:0000256" key="1">
    <source>
        <dbReference type="SAM" id="MobiDB-lite"/>
    </source>
</evidence>
<feature type="region of interest" description="Disordered" evidence="1">
    <location>
        <begin position="1"/>
        <end position="52"/>
    </location>
</feature>
<name>A0ABQ9UHD8_SAGOE</name>
<sequence>MLGPERDPNAEPKFDTCHTRPGKQGSAIGEKLCRHRGRSAEQSKVAARPGVE</sequence>
<proteinExistence type="predicted"/>